<sequence length="151" mass="16713">MIKQILLIALIIAVAYSTSCTSDSDCDDNFACKSNQCEDTCDEKTHSGCIEGYYCDSTFFCYECFEDEHCPENYACNNNYECNTSCIKDSNANECSGYSVCNDKNECVDCIDDYDCQGSTICKDQECVEPGSGSILNASFILIIGFIAYLL</sequence>
<evidence type="ECO:0000313" key="3">
    <source>
        <dbReference type="EMBL" id="KRW99234.1"/>
    </source>
</evidence>
<reference evidence="3 4" key="1">
    <citation type="journal article" date="2015" name="Sci. Rep.">
        <title>Genome of the facultative scuticociliatosis pathogen Pseudocohnilembus persalinus provides insight into its virulence through horizontal gene transfer.</title>
        <authorList>
            <person name="Xiong J."/>
            <person name="Wang G."/>
            <person name="Cheng J."/>
            <person name="Tian M."/>
            <person name="Pan X."/>
            <person name="Warren A."/>
            <person name="Jiang C."/>
            <person name="Yuan D."/>
            <person name="Miao W."/>
        </authorList>
    </citation>
    <scope>NUCLEOTIDE SEQUENCE [LARGE SCALE GENOMIC DNA]</scope>
    <source>
        <strain evidence="3">36N120E</strain>
    </source>
</reference>
<evidence type="ECO:0000256" key="2">
    <source>
        <dbReference type="SAM" id="SignalP"/>
    </source>
</evidence>
<comment type="caution">
    <text evidence="3">The sequence shown here is derived from an EMBL/GenBank/DDBJ whole genome shotgun (WGS) entry which is preliminary data.</text>
</comment>
<protein>
    <recommendedName>
        <fullName evidence="5">Insulin-like growth factor binding protein, N-terminal</fullName>
    </recommendedName>
</protein>
<dbReference type="InParanoid" id="A0A0V0QAM0"/>
<evidence type="ECO:0000256" key="1">
    <source>
        <dbReference type="ARBA" id="ARBA00023157"/>
    </source>
</evidence>
<dbReference type="GO" id="GO:0005509">
    <property type="term" value="F:calcium ion binding"/>
    <property type="evidence" value="ECO:0007669"/>
    <property type="project" value="InterPro"/>
</dbReference>
<organism evidence="3 4">
    <name type="scientific">Pseudocohnilembus persalinus</name>
    <name type="common">Ciliate</name>
    <dbReference type="NCBI Taxonomy" id="266149"/>
    <lineage>
        <taxon>Eukaryota</taxon>
        <taxon>Sar</taxon>
        <taxon>Alveolata</taxon>
        <taxon>Ciliophora</taxon>
        <taxon>Intramacronucleata</taxon>
        <taxon>Oligohymenophorea</taxon>
        <taxon>Scuticociliatia</taxon>
        <taxon>Philasterida</taxon>
        <taxon>Pseudocohnilembidae</taxon>
        <taxon>Pseudocohnilembus</taxon>
    </lineage>
</organism>
<gene>
    <name evidence="3" type="ORF">PPERSA_04596</name>
</gene>
<proteinExistence type="predicted"/>
<keyword evidence="1" id="KW-1015">Disulfide bond</keyword>
<dbReference type="EMBL" id="LDAU01000219">
    <property type="protein sequence ID" value="KRW99234.1"/>
    <property type="molecule type" value="Genomic_DNA"/>
</dbReference>
<name>A0A0V0QAM0_PSEPJ</name>
<keyword evidence="4" id="KW-1185">Reference proteome</keyword>
<accession>A0A0V0QAM0</accession>
<dbReference type="InterPro" id="IPR018097">
    <property type="entry name" value="EGF_Ca-bd_CS"/>
</dbReference>
<dbReference type="AlphaFoldDB" id="A0A0V0QAM0"/>
<dbReference type="Proteomes" id="UP000054937">
    <property type="component" value="Unassembled WGS sequence"/>
</dbReference>
<keyword evidence="2" id="KW-0732">Signal</keyword>
<feature type="chain" id="PRO_5006867386" description="Insulin-like growth factor binding protein, N-terminal" evidence="2">
    <location>
        <begin position="18"/>
        <end position="151"/>
    </location>
</feature>
<evidence type="ECO:0008006" key="5">
    <source>
        <dbReference type="Google" id="ProtNLM"/>
    </source>
</evidence>
<evidence type="ECO:0000313" key="4">
    <source>
        <dbReference type="Proteomes" id="UP000054937"/>
    </source>
</evidence>
<feature type="signal peptide" evidence="2">
    <location>
        <begin position="1"/>
        <end position="17"/>
    </location>
</feature>
<dbReference type="PROSITE" id="PS01187">
    <property type="entry name" value="EGF_CA"/>
    <property type="match status" value="1"/>
</dbReference>